<sequence>MGPPFLFQTYTALEYDDEYNKVISWGFPAKRNKDDNKPDELFKLHLSDIPDELKPKLPVGYEKAITDYLREIVQAIKDDLSRHWDSLNFYKDVLLVITCPADSSENASSIMRECVYNAGADSSNLIRSLLAEAASTYRNFIRHDQK</sequence>
<comment type="caution">
    <text evidence="1">The sequence shown here is derived from an EMBL/GenBank/DDBJ whole genome shotgun (WGS) entry which is preliminary data.</text>
</comment>
<keyword evidence="2" id="KW-1185">Reference proteome</keyword>
<dbReference type="Gene3D" id="3.30.420.40">
    <property type="match status" value="1"/>
</dbReference>
<accession>A0A9N9DYS5</accession>
<reference evidence="1" key="1">
    <citation type="submission" date="2021-06" db="EMBL/GenBank/DDBJ databases">
        <authorList>
            <person name="Kallberg Y."/>
            <person name="Tangrot J."/>
            <person name="Rosling A."/>
        </authorList>
    </citation>
    <scope>NUCLEOTIDE SEQUENCE</scope>
    <source>
        <strain evidence="1">87-6 pot B 2015</strain>
    </source>
</reference>
<name>A0A9N9DYS5_FUNMO</name>
<organism evidence="1 2">
    <name type="scientific">Funneliformis mosseae</name>
    <name type="common">Endomycorrhizal fungus</name>
    <name type="synonym">Glomus mosseae</name>
    <dbReference type="NCBI Taxonomy" id="27381"/>
    <lineage>
        <taxon>Eukaryota</taxon>
        <taxon>Fungi</taxon>
        <taxon>Fungi incertae sedis</taxon>
        <taxon>Mucoromycota</taxon>
        <taxon>Glomeromycotina</taxon>
        <taxon>Glomeromycetes</taxon>
        <taxon>Glomerales</taxon>
        <taxon>Glomeraceae</taxon>
        <taxon>Funneliformis</taxon>
    </lineage>
</organism>
<dbReference type="AlphaFoldDB" id="A0A9N9DYS5"/>
<evidence type="ECO:0000313" key="2">
    <source>
        <dbReference type="Proteomes" id="UP000789375"/>
    </source>
</evidence>
<dbReference type="Proteomes" id="UP000789375">
    <property type="component" value="Unassembled WGS sequence"/>
</dbReference>
<feature type="non-terminal residue" evidence="1">
    <location>
        <position position="146"/>
    </location>
</feature>
<protein>
    <submittedName>
        <fullName evidence="1">4973_t:CDS:1</fullName>
    </submittedName>
</protein>
<proteinExistence type="predicted"/>
<evidence type="ECO:0000313" key="1">
    <source>
        <dbReference type="EMBL" id="CAG8653117.1"/>
    </source>
</evidence>
<dbReference type="EMBL" id="CAJVPP010004636">
    <property type="protein sequence ID" value="CAG8653117.1"/>
    <property type="molecule type" value="Genomic_DNA"/>
</dbReference>
<gene>
    <name evidence="1" type="ORF">FMOSSE_LOCUS11571</name>
</gene>